<keyword evidence="2" id="KW-1185">Reference proteome</keyword>
<dbReference type="AlphaFoldDB" id="A0A1H0K7T3"/>
<dbReference type="OrthoDB" id="3527613at2"/>
<dbReference type="STRING" id="310781.SAMN05216259_110141"/>
<sequence length="150" mass="16160">MSRTWTITTDTGFSISGHLPDWAEEDPSAQGVPIERLGLMLSDINHHRGFVGCPLPVHVPDGRTGTATESVEVLHVGIDCDPYAPEPELRQPVANLCLVDDYMVPGLDPDGLARLAAALRAHADLLDGEVRAALVRARGDWADSRSYVPA</sequence>
<evidence type="ECO:0000313" key="2">
    <source>
        <dbReference type="Proteomes" id="UP000199341"/>
    </source>
</evidence>
<evidence type="ECO:0000313" key="1">
    <source>
        <dbReference type="EMBL" id="SDO51832.1"/>
    </source>
</evidence>
<organism evidence="1 2">
    <name type="scientific">Actinacidiphila guanduensis</name>
    <dbReference type="NCBI Taxonomy" id="310781"/>
    <lineage>
        <taxon>Bacteria</taxon>
        <taxon>Bacillati</taxon>
        <taxon>Actinomycetota</taxon>
        <taxon>Actinomycetes</taxon>
        <taxon>Kitasatosporales</taxon>
        <taxon>Streptomycetaceae</taxon>
        <taxon>Actinacidiphila</taxon>
    </lineage>
</organism>
<dbReference type="RefSeq" id="WP_093786386.1">
    <property type="nucleotide sequence ID" value="NZ_FNIE01000010.1"/>
</dbReference>
<dbReference type="InterPro" id="IPR054202">
    <property type="entry name" value="DUF6907"/>
</dbReference>
<accession>A0A1H0K7T3</accession>
<protein>
    <submittedName>
        <fullName evidence="1">Uncharacterized protein</fullName>
    </submittedName>
</protein>
<dbReference type="EMBL" id="FNIE01000010">
    <property type="protein sequence ID" value="SDO51832.1"/>
    <property type="molecule type" value="Genomic_DNA"/>
</dbReference>
<dbReference type="Proteomes" id="UP000199341">
    <property type="component" value="Unassembled WGS sequence"/>
</dbReference>
<reference evidence="1 2" key="1">
    <citation type="submission" date="2016-10" db="EMBL/GenBank/DDBJ databases">
        <authorList>
            <person name="de Groot N.N."/>
        </authorList>
    </citation>
    <scope>NUCLEOTIDE SEQUENCE [LARGE SCALE GENOMIC DNA]</scope>
    <source>
        <strain evidence="1 2">CGMCC 4.2022</strain>
    </source>
</reference>
<name>A0A1H0K7T3_9ACTN</name>
<proteinExistence type="predicted"/>
<dbReference type="Pfam" id="PF21848">
    <property type="entry name" value="DUF6907"/>
    <property type="match status" value="1"/>
</dbReference>
<gene>
    <name evidence="1" type="ORF">SAMN05216259_110141</name>
</gene>